<dbReference type="Gene3D" id="3.20.20.190">
    <property type="entry name" value="Phosphatidylinositol (PI) phosphodiesterase"/>
    <property type="match status" value="1"/>
</dbReference>
<dbReference type="InterPro" id="IPR017946">
    <property type="entry name" value="PLC-like_Pdiesterase_TIM-brl"/>
</dbReference>
<dbReference type="GO" id="GO:0008081">
    <property type="term" value="F:phosphoric diester hydrolase activity"/>
    <property type="evidence" value="ECO:0007669"/>
    <property type="project" value="InterPro"/>
</dbReference>
<dbReference type="EMBL" id="FNID01000026">
    <property type="protein sequence ID" value="SDN64974.1"/>
    <property type="molecule type" value="Genomic_DNA"/>
</dbReference>
<dbReference type="Proteomes" id="UP000199182">
    <property type="component" value="Unassembled WGS sequence"/>
</dbReference>
<evidence type="ECO:0000313" key="2">
    <source>
        <dbReference type="EMBL" id="SDN64974.1"/>
    </source>
</evidence>
<proteinExistence type="predicted"/>
<dbReference type="SUPFAM" id="SSF51695">
    <property type="entry name" value="PLC-like phosphodiesterases"/>
    <property type="match status" value="1"/>
</dbReference>
<dbReference type="GO" id="GO:0006629">
    <property type="term" value="P:lipid metabolic process"/>
    <property type="evidence" value="ECO:0007669"/>
    <property type="project" value="InterPro"/>
</dbReference>
<dbReference type="PANTHER" id="PTHR46211">
    <property type="entry name" value="GLYCEROPHOSPHORYL DIESTER PHOSPHODIESTERASE"/>
    <property type="match status" value="1"/>
</dbReference>
<dbReference type="RefSeq" id="WP_162840398.1">
    <property type="nucleotide sequence ID" value="NZ_FNID01000026.1"/>
</dbReference>
<dbReference type="InterPro" id="IPR030395">
    <property type="entry name" value="GP_PDE_dom"/>
</dbReference>
<organism evidence="2 3">
    <name type="scientific">Acetanaerobacterium elongatum</name>
    <dbReference type="NCBI Taxonomy" id="258515"/>
    <lineage>
        <taxon>Bacteria</taxon>
        <taxon>Bacillati</taxon>
        <taxon>Bacillota</taxon>
        <taxon>Clostridia</taxon>
        <taxon>Eubacteriales</taxon>
        <taxon>Oscillospiraceae</taxon>
        <taxon>Acetanaerobacterium</taxon>
    </lineage>
</organism>
<feature type="domain" description="GP-PDE" evidence="1">
    <location>
        <begin position="36"/>
        <end position="271"/>
    </location>
</feature>
<reference evidence="2 3" key="1">
    <citation type="submission" date="2016-10" db="EMBL/GenBank/DDBJ databases">
        <authorList>
            <person name="de Groot N.N."/>
        </authorList>
    </citation>
    <scope>NUCLEOTIDE SEQUENCE [LARGE SCALE GENOMIC DNA]</scope>
    <source>
        <strain evidence="2 3">CGMCC 1.5012</strain>
    </source>
</reference>
<sequence length="271" mass="31343">MTIFIVAVILIALFLVYLFLLAPHTLPKEADNTLWKARYAHRGLHSKDKSVPENSMAAFKLAVESGYGMELDINLTTDNQIVVFHDDNLKRVCGVDKLIADCTYEELQQYRLCGTDEKIPLFSEVLKLIDGRTPLIVELKATKCNNELCQMAADMLRDYKGTYCIESFHPLLVRWFYKNRPEIVRGQLSAGRKEFGSLPFYQRLILSSLLTNVMTRPHFMAYRHQDAHHKLGLSLFKLLGGKLVAWTVRDNDDIDYCKKRFDIIIFEFFRP</sequence>
<evidence type="ECO:0000259" key="1">
    <source>
        <dbReference type="PROSITE" id="PS51704"/>
    </source>
</evidence>
<keyword evidence="3" id="KW-1185">Reference proteome</keyword>
<evidence type="ECO:0000313" key="3">
    <source>
        <dbReference type="Proteomes" id="UP000199182"/>
    </source>
</evidence>
<dbReference type="Pfam" id="PF03009">
    <property type="entry name" value="GDPD"/>
    <property type="match status" value="1"/>
</dbReference>
<dbReference type="PANTHER" id="PTHR46211:SF1">
    <property type="entry name" value="GLYCEROPHOSPHODIESTER PHOSPHODIESTERASE, CYTOPLASMIC"/>
    <property type="match status" value="1"/>
</dbReference>
<dbReference type="AlphaFoldDB" id="A0A1H0D475"/>
<name>A0A1H0D475_9FIRM</name>
<gene>
    <name evidence="2" type="ORF">SAMN05192585_12635</name>
</gene>
<accession>A0A1H0D475</accession>
<dbReference type="STRING" id="258515.SAMN05192585_12635"/>
<dbReference type="PROSITE" id="PS51704">
    <property type="entry name" value="GP_PDE"/>
    <property type="match status" value="1"/>
</dbReference>
<protein>
    <submittedName>
        <fullName evidence="2">Glycerophosphoryl diester phosphodiesterase</fullName>
    </submittedName>
</protein>